<dbReference type="GO" id="GO:0043709">
    <property type="term" value="P:cell adhesion involved in single-species biofilm formation"/>
    <property type="evidence" value="ECO:0007669"/>
    <property type="project" value="TreeGrafter"/>
</dbReference>
<dbReference type="Proteomes" id="UP000218896">
    <property type="component" value="Unassembled WGS sequence"/>
</dbReference>
<accession>A0A2A2F808</accession>
<evidence type="ECO:0000313" key="5">
    <source>
        <dbReference type="EMBL" id="PAU80950.1"/>
    </source>
</evidence>
<gene>
    <name evidence="5" type="ORF">CK501_05125</name>
</gene>
<dbReference type="PANTHER" id="PTHR45138:SF9">
    <property type="entry name" value="DIGUANYLATE CYCLASE DGCM-RELATED"/>
    <property type="match status" value="1"/>
</dbReference>
<dbReference type="CDD" id="cd01949">
    <property type="entry name" value="GGDEF"/>
    <property type="match status" value="1"/>
</dbReference>
<name>A0A2A2F808_9GAMM</name>
<comment type="catalytic activity">
    <reaction evidence="3">
        <text>2 GTP = 3',3'-c-di-GMP + 2 diphosphate</text>
        <dbReference type="Rhea" id="RHEA:24898"/>
        <dbReference type="ChEBI" id="CHEBI:33019"/>
        <dbReference type="ChEBI" id="CHEBI:37565"/>
        <dbReference type="ChEBI" id="CHEBI:58805"/>
        <dbReference type="EC" id="2.7.7.65"/>
    </reaction>
</comment>
<comment type="caution">
    <text evidence="5">The sequence shown here is derived from an EMBL/GenBank/DDBJ whole genome shotgun (WGS) entry which is preliminary data.</text>
</comment>
<dbReference type="InterPro" id="IPR000160">
    <property type="entry name" value="GGDEF_dom"/>
</dbReference>
<dbReference type="NCBIfam" id="TIGR00254">
    <property type="entry name" value="GGDEF"/>
    <property type="match status" value="1"/>
</dbReference>
<dbReference type="Pfam" id="PF00990">
    <property type="entry name" value="GGDEF"/>
    <property type="match status" value="1"/>
</dbReference>
<dbReference type="EC" id="2.7.7.65" evidence="2"/>
<feature type="domain" description="GGDEF" evidence="4">
    <location>
        <begin position="176"/>
        <end position="308"/>
    </location>
</feature>
<dbReference type="GO" id="GO:0005886">
    <property type="term" value="C:plasma membrane"/>
    <property type="evidence" value="ECO:0007669"/>
    <property type="project" value="TreeGrafter"/>
</dbReference>
<sequence>MKKVTGNARPIDLKQARDAAENVRIIDEWQDNSNRLTVLCSRLHQTLDLNAMLDIFAEELNQVVPFAALAYRRSRSGGDFGYLLGSGGPHHCCYNLSLRGQELGSLRLDRRERFRDDELMFIEQAIGVLIQPLRNGWRYQEALESAMTDGLTGMGNRRALDETLDNHVEQARRYDQPLSLLLVDLDHFKQINDTLGHAAGDEILGLVGERIEAQIRSCDQGFRYGGEEFAVVLPHTAQEAAYLVAERLRRAFREQPMHYAERALSITASIGIATLDENESVDDLLQAADRALYAAKNSGRDRVRIAGDGTDSVENAVSV</sequence>
<dbReference type="GO" id="GO:1902201">
    <property type="term" value="P:negative regulation of bacterial-type flagellum-dependent cell motility"/>
    <property type="evidence" value="ECO:0007669"/>
    <property type="project" value="TreeGrafter"/>
</dbReference>
<dbReference type="RefSeq" id="WP_095616678.1">
    <property type="nucleotide sequence ID" value="NZ_NSKD01000002.1"/>
</dbReference>
<dbReference type="OrthoDB" id="9812260at2"/>
<comment type="cofactor">
    <cofactor evidence="1">
        <name>Mg(2+)</name>
        <dbReference type="ChEBI" id="CHEBI:18420"/>
    </cofactor>
</comment>
<dbReference type="InterPro" id="IPR050469">
    <property type="entry name" value="Diguanylate_Cyclase"/>
</dbReference>
<proteinExistence type="predicted"/>
<keyword evidence="6" id="KW-1185">Reference proteome</keyword>
<evidence type="ECO:0000259" key="4">
    <source>
        <dbReference type="PROSITE" id="PS50887"/>
    </source>
</evidence>
<dbReference type="Gene3D" id="3.30.70.270">
    <property type="match status" value="1"/>
</dbReference>
<dbReference type="SUPFAM" id="SSF55073">
    <property type="entry name" value="Nucleotide cyclase"/>
    <property type="match status" value="1"/>
</dbReference>
<dbReference type="GO" id="GO:0052621">
    <property type="term" value="F:diguanylate cyclase activity"/>
    <property type="evidence" value="ECO:0007669"/>
    <property type="project" value="UniProtKB-EC"/>
</dbReference>
<evidence type="ECO:0000256" key="2">
    <source>
        <dbReference type="ARBA" id="ARBA00012528"/>
    </source>
</evidence>
<reference evidence="5 6" key="1">
    <citation type="submission" date="2017-08" db="EMBL/GenBank/DDBJ databases">
        <title>Halovibrio sewagensis sp. nov., isolated from wastewater of high salinity.</title>
        <authorList>
            <person name="Dong X."/>
            <person name="Zhang G."/>
        </authorList>
    </citation>
    <scope>NUCLEOTIDE SEQUENCE [LARGE SCALE GENOMIC DNA]</scope>
    <source>
        <strain evidence="5 6">YL5-2</strain>
    </source>
</reference>
<dbReference type="AlphaFoldDB" id="A0A2A2F808"/>
<dbReference type="SMART" id="SM00267">
    <property type="entry name" value="GGDEF"/>
    <property type="match status" value="1"/>
</dbReference>
<evidence type="ECO:0000256" key="1">
    <source>
        <dbReference type="ARBA" id="ARBA00001946"/>
    </source>
</evidence>
<evidence type="ECO:0000256" key="3">
    <source>
        <dbReference type="ARBA" id="ARBA00034247"/>
    </source>
</evidence>
<protein>
    <recommendedName>
        <fullName evidence="2">diguanylate cyclase</fullName>
        <ecNumber evidence="2">2.7.7.65</ecNumber>
    </recommendedName>
</protein>
<dbReference type="InterPro" id="IPR043128">
    <property type="entry name" value="Rev_trsase/Diguanyl_cyclase"/>
</dbReference>
<organism evidence="5 6">
    <name type="scientific">Halovibrio salipaludis</name>
    <dbReference type="NCBI Taxonomy" id="2032626"/>
    <lineage>
        <taxon>Bacteria</taxon>
        <taxon>Pseudomonadati</taxon>
        <taxon>Pseudomonadota</taxon>
        <taxon>Gammaproteobacteria</taxon>
        <taxon>Oceanospirillales</taxon>
        <taxon>Halomonadaceae</taxon>
        <taxon>Halovibrio</taxon>
    </lineage>
</organism>
<dbReference type="InterPro" id="IPR029787">
    <property type="entry name" value="Nucleotide_cyclase"/>
</dbReference>
<dbReference type="EMBL" id="NSKD01000002">
    <property type="protein sequence ID" value="PAU80950.1"/>
    <property type="molecule type" value="Genomic_DNA"/>
</dbReference>
<dbReference type="PANTHER" id="PTHR45138">
    <property type="entry name" value="REGULATORY COMPONENTS OF SENSORY TRANSDUCTION SYSTEM"/>
    <property type="match status" value="1"/>
</dbReference>
<evidence type="ECO:0000313" key="6">
    <source>
        <dbReference type="Proteomes" id="UP000218896"/>
    </source>
</evidence>
<dbReference type="PROSITE" id="PS50887">
    <property type="entry name" value="GGDEF"/>
    <property type="match status" value="1"/>
</dbReference>
<dbReference type="FunFam" id="3.30.70.270:FF:000001">
    <property type="entry name" value="Diguanylate cyclase domain protein"/>
    <property type="match status" value="1"/>
</dbReference>